<sequence>MEPADRLENALNRIAFALDRRRTDPAGAAAGPQASDQQAIDLHALAANIDILIARIRDVVGDAPEHDEGR</sequence>
<evidence type="ECO:0000313" key="1">
    <source>
        <dbReference type="EMBL" id="MBB2202663.1"/>
    </source>
</evidence>
<proteinExistence type="predicted"/>
<dbReference type="EMBL" id="JABEQM010000012">
    <property type="protein sequence ID" value="MBB2202663.1"/>
    <property type="molecule type" value="Genomic_DNA"/>
</dbReference>
<dbReference type="RefSeq" id="WP_182960247.1">
    <property type="nucleotide sequence ID" value="NZ_JABEQM010000012.1"/>
</dbReference>
<keyword evidence="2" id="KW-1185">Reference proteome</keyword>
<organism evidence="1 2">
    <name type="scientific">Gluconacetobacter tumulisoli</name>
    <dbReference type="NCBI Taxonomy" id="1286189"/>
    <lineage>
        <taxon>Bacteria</taxon>
        <taxon>Pseudomonadati</taxon>
        <taxon>Pseudomonadota</taxon>
        <taxon>Alphaproteobacteria</taxon>
        <taxon>Acetobacterales</taxon>
        <taxon>Acetobacteraceae</taxon>
        <taxon>Gluconacetobacter</taxon>
    </lineage>
</organism>
<evidence type="ECO:0000313" key="2">
    <source>
        <dbReference type="Proteomes" id="UP000578030"/>
    </source>
</evidence>
<protein>
    <submittedName>
        <fullName evidence="1">Uncharacterized protein</fullName>
    </submittedName>
</protein>
<reference evidence="1 2" key="1">
    <citation type="submission" date="2020-04" db="EMBL/GenBank/DDBJ databases">
        <title>Description of novel Gluconacetobacter.</title>
        <authorList>
            <person name="Sombolestani A."/>
        </authorList>
    </citation>
    <scope>NUCLEOTIDE SEQUENCE [LARGE SCALE GENOMIC DNA]</scope>
    <source>
        <strain evidence="1 2">LMG 27802</strain>
    </source>
</reference>
<name>A0A7W4K976_9PROT</name>
<gene>
    <name evidence="1" type="ORF">HLH28_13975</name>
</gene>
<accession>A0A7W4K976</accession>
<dbReference type="Proteomes" id="UP000578030">
    <property type="component" value="Unassembled WGS sequence"/>
</dbReference>
<comment type="caution">
    <text evidence="1">The sequence shown here is derived from an EMBL/GenBank/DDBJ whole genome shotgun (WGS) entry which is preliminary data.</text>
</comment>
<dbReference type="AlphaFoldDB" id="A0A7W4K976"/>